<evidence type="ECO:0000256" key="2">
    <source>
        <dbReference type="ARBA" id="ARBA00011006"/>
    </source>
</evidence>
<keyword evidence="4 7" id="KW-0812">Transmembrane</keyword>
<keyword evidence="6 7" id="KW-0472">Membrane</keyword>
<dbReference type="RefSeq" id="WP_123782440.1">
    <property type="nucleotide sequence ID" value="NZ_RKIK01000038.1"/>
</dbReference>
<keyword evidence="3" id="KW-1003">Cell membrane</keyword>
<dbReference type="PANTHER" id="PTHR33884:SF4">
    <property type="entry name" value="UPF0410 PROTEIN YEAQ"/>
    <property type="match status" value="1"/>
</dbReference>
<evidence type="ECO:0000313" key="8">
    <source>
        <dbReference type="EMBL" id="ROV59519.1"/>
    </source>
</evidence>
<feature type="transmembrane region" description="Helical" evidence="7">
    <location>
        <begin position="27"/>
        <end position="50"/>
    </location>
</feature>
<dbReference type="EMBL" id="RKIK01000038">
    <property type="protein sequence ID" value="ROV59519.1"/>
    <property type="molecule type" value="Genomic_DNA"/>
</dbReference>
<evidence type="ECO:0000313" key="9">
    <source>
        <dbReference type="Proteomes" id="UP000278792"/>
    </source>
</evidence>
<name>A0A3N3DYQ2_9VIBR</name>
<protein>
    <submittedName>
        <fullName evidence="8">GlsB/YeaQ/YmgE family stress response membrane protein</fullName>
    </submittedName>
</protein>
<accession>A0A3N3DYQ2</accession>
<keyword evidence="5 7" id="KW-1133">Transmembrane helix</keyword>
<dbReference type="InterPro" id="IPR007341">
    <property type="entry name" value="Transgly_assoc"/>
</dbReference>
<comment type="caution">
    <text evidence="8">The sequence shown here is derived from an EMBL/GenBank/DDBJ whole genome shotgun (WGS) entry which is preliminary data.</text>
</comment>
<gene>
    <name evidence="8" type="ORF">EGH82_13255</name>
</gene>
<organism evidence="8 9">
    <name type="scientific">Vibrio ponticus</name>
    <dbReference type="NCBI Taxonomy" id="265668"/>
    <lineage>
        <taxon>Bacteria</taxon>
        <taxon>Pseudomonadati</taxon>
        <taxon>Pseudomonadota</taxon>
        <taxon>Gammaproteobacteria</taxon>
        <taxon>Vibrionales</taxon>
        <taxon>Vibrionaceae</taxon>
        <taxon>Vibrio</taxon>
    </lineage>
</organism>
<dbReference type="AlphaFoldDB" id="A0A3N3DYQ2"/>
<feature type="transmembrane region" description="Helical" evidence="7">
    <location>
        <begin position="57"/>
        <end position="77"/>
    </location>
</feature>
<comment type="similarity">
    <text evidence="2">Belongs to the UPF0410 family.</text>
</comment>
<evidence type="ECO:0000256" key="5">
    <source>
        <dbReference type="ARBA" id="ARBA00022989"/>
    </source>
</evidence>
<proteinExistence type="inferred from homology"/>
<dbReference type="PANTHER" id="PTHR33884">
    <property type="entry name" value="UPF0410 PROTEIN YMGE"/>
    <property type="match status" value="1"/>
</dbReference>
<dbReference type="Pfam" id="PF04226">
    <property type="entry name" value="Transgly_assoc"/>
    <property type="match status" value="1"/>
</dbReference>
<evidence type="ECO:0000256" key="3">
    <source>
        <dbReference type="ARBA" id="ARBA00022475"/>
    </source>
</evidence>
<evidence type="ECO:0000256" key="7">
    <source>
        <dbReference type="SAM" id="Phobius"/>
    </source>
</evidence>
<dbReference type="GO" id="GO:0005886">
    <property type="term" value="C:plasma membrane"/>
    <property type="evidence" value="ECO:0007669"/>
    <property type="project" value="UniProtKB-SubCell"/>
</dbReference>
<reference evidence="8 9" key="1">
    <citation type="submission" date="2018-11" db="EMBL/GenBank/DDBJ databases">
        <title>Vibrio ponticus strain CAIM 1751 pathogenic for the snapper Lutjanus guttatus.</title>
        <authorList>
            <person name="Soto-Rodriguez S."/>
            <person name="Lozano-Olvera R."/>
            <person name="Gomez-Gil B."/>
        </authorList>
    </citation>
    <scope>NUCLEOTIDE SEQUENCE [LARGE SCALE GENOMIC DNA]</scope>
    <source>
        <strain evidence="8 9">CAIM 1751</strain>
    </source>
</reference>
<dbReference type="Proteomes" id="UP000278792">
    <property type="component" value="Unassembled WGS sequence"/>
</dbReference>
<evidence type="ECO:0000256" key="1">
    <source>
        <dbReference type="ARBA" id="ARBA00004651"/>
    </source>
</evidence>
<evidence type="ECO:0000256" key="6">
    <source>
        <dbReference type="ARBA" id="ARBA00023136"/>
    </source>
</evidence>
<evidence type="ECO:0000256" key="4">
    <source>
        <dbReference type="ARBA" id="ARBA00022692"/>
    </source>
</evidence>
<comment type="subcellular location">
    <subcellularLocation>
        <location evidence="1">Cell membrane</location>
        <topology evidence="1">Multi-pass membrane protein</topology>
    </subcellularLocation>
</comment>
<sequence>MGVISWIILGLIAGALAKWLMPGDDGGGWIATMVLGIAGAFVGGFVGGFFGFGSADGVNIGSIVTATLGAFILLFVYNRFIRG</sequence>